<feature type="region of interest" description="Disordered" evidence="6">
    <location>
        <begin position="535"/>
        <end position="560"/>
    </location>
</feature>
<dbReference type="PANTHER" id="PTHR30618">
    <property type="entry name" value="NCS1 FAMILY PURINE/PYRIMIDINE TRANSPORTER"/>
    <property type="match status" value="1"/>
</dbReference>
<evidence type="ECO:0000256" key="2">
    <source>
        <dbReference type="ARBA" id="ARBA00008974"/>
    </source>
</evidence>
<feature type="transmembrane region" description="Helical" evidence="7">
    <location>
        <begin position="167"/>
        <end position="191"/>
    </location>
</feature>
<dbReference type="InterPro" id="IPR045225">
    <property type="entry name" value="Uracil/uridine/allantoin_perm"/>
</dbReference>
<feature type="transmembrane region" description="Helical" evidence="7">
    <location>
        <begin position="46"/>
        <end position="67"/>
    </location>
</feature>
<dbReference type="PANTHER" id="PTHR30618:SF1">
    <property type="entry name" value="URIDINE PERMEASE"/>
    <property type="match status" value="1"/>
</dbReference>
<dbReference type="FunFam" id="1.10.4160.10:FF:000001">
    <property type="entry name" value="Uracil permease, putative"/>
    <property type="match status" value="1"/>
</dbReference>
<feature type="transmembrane region" description="Helical" evidence="7">
    <location>
        <begin position="73"/>
        <end position="93"/>
    </location>
</feature>
<feature type="transmembrane region" description="Helical" evidence="7">
    <location>
        <begin position="329"/>
        <end position="348"/>
    </location>
</feature>
<feature type="transmembrane region" description="Helical" evidence="7">
    <location>
        <begin position="368"/>
        <end position="388"/>
    </location>
</feature>
<feature type="transmembrane region" description="Helical" evidence="7">
    <location>
        <begin position="478"/>
        <end position="497"/>
    </location>
</feature>
<dbReference type="GO" id="GO:0015205">
    <property type="term" value="F:nucleobase transmembrane transporter activity"/>
    <property type="evidence" value="ECO:0007669"/>
    <property type="project" value="TreeGrafter"/>
</dbReference>
<feature type="transmembrane region" description="Helical" evidence="7">
    <location>
        <begin position="395"/>
        <end position="419"/>
    </location>
</feature>
<evidence type="ECO:0000256" key="3">
    <source>
        <dbReference type="ARBA" id="ARBA00022692"/>
    </source>
</evidence>
<feature type="transmembrane region" description="Helical" evidence="7">
    <location>
        <begin position="203"/>
        <end position="221"/>
    </location>
</feature>
<evidence type="ECO:0000313" key="9">
    <source>
        <dbReference type="Proteomes" id="UP000730481"/>
    </source>
</evidence>
<evidence type="ECO:0000256" key="1">
    <source>
        <dbReference type="ARBA" id="ARBA00004141"/>
    </source>
</evidence>
<comment type="similarity">
    <text evidence="2">Belongs to the purine-cytosine permease (2.A.39) family.</text>
</comment>
<reference evidence="8" key="1">
    <citation type="journal article" date="2017" name="Mycologia">
        <title>Fusarium algeriense, sp. nov., a novel toxigenic crown rot pathogen of durum wheat from Algeria is nested in the Fusarium burgessii species complex.</title>
        <authorList>
            <person name="Laraba I."/>
            <person name="Keddad A."/>
            <person name="Boureghda H."/>
            <person name="Abdallah N."/>
            <person name="Vaughan M.M."/>
            <person name="Proctor R.H."/>
            <person name="Busman M."/>
            <person name="O'Donnell K."/>
        </authorList>
    </citation>
    <scope>NUCLEOTIDE SEQUENCE</scope>
    <source>
        <strain evidence="8">NRRL 25174</strain>
    </source>
</reference>
<keyword evidence="9" id="KW-1185">Reference proteome</keyword>
<dbReference type="OrthoDB" id="2018619at2759"/>
<keyword evidence="3 7" id="KW-0812">Transmembrane</keyword>
<feature type="compositionally biased region" description="Basic and acidic residues" evidence="6">
    <location>
        <begin position="540"/>
        <end position="552"/>
    </location>
</feature>
<organism evidence="8 9">
    <name type="scientific">Fusarium beomiforme</name>
    <dbReference type="NCBI Taxonomy" id="44412"/>
    <lineage>
        <taxon>Eukaryota</taxon>
        <taxon>Fungi</taxon>
        <taxon>Dikarya</taxon>
        <taxon>Ascomycota</taxon>
        <taxon>Pezizomycotina</taxon>
        <taxon>Sordariomycetes</taxon>
        <taxon>Hypocreomycetidae</taxon>
        <taxon>Hypocreales</taxon>
        <taxon>Nectriaceae</taxon>
        <taxon>Fusarium</taxon>
        <taxon>Fusarium burgessii species complex</taxon>
    </lineage>
</organism>
<keyword evidence="5 7" id="KW-0472">Membrane</keyword>
<evidence type="ECO:0000256" key="5">
    <source>
        <dbReference type="ARBA" id="ARBA00023136"/>
    </source>
</evidence>
<comment type="subcellular location">
    <subcellularLocation>
        <location evidence="1">Membrane</location>
        <topology evidence="1">Multi-pass membrane protein</topology>
    </subcellularLocation>
</comment>
<dbReference type="GO" id="GO:0005886">
    <property type="term" value="C:plasma membrane"/>
    <property type="evidence" value="ECO:0007669"/>
    <property type="project" value="TreeGrafter"/>
</dbReference>
<name>A0A9P5DXG6_9HYPO</name>
<feature type="transmembrane region" description="Helical" evidence="7">
    <location>
        <begin position="281"/>
        <end position="308"/>
    </location>
</feature>
<dbReference type="EMBL" id="PVQB02000222">
    <property type="protein sequence ID" value="KAF4340826.1"/>
    <property type="molecule type" value="Genomic_DNA"/>
</dbReference>
<evidence type="ECO:0000313" key="8">
    <source>
        <dbReference type="EMBL" id="KAF4340826.1"/>
    </source>
</evidence>
<dbReference type="Proteomes" id="UP000730481">
    <property type="component" value="Unassembled WGS sequence"/>
</dbReference>
<gene>
    <name evidence="8" type="ORF">FBEOM_5278</name>
</gene>
<dbReference type="Gene3D" id="1.10.4160.10">
    <property type="entry name" value="Hydantoin permease"/>
    <property type="match status" value="1"/>
</dbReference>
<evidence type="ECO:0000256" key="4">
    <source>
        <dbReference type="ARBA" id="ARBA00022989"/>
    </source>
</evidence>
<keyword evidence="4 7" id="KW-1133">Transmembrane helix</keyword>
<feature type="transmembrane region" description="Helical" evidence="7">
    <location>
        <begin position="449"/>
        <end position="471"/>
    </location>
</feature>
<reference evidence="8" key="2">
    <citation type="submission" date="2020-02" db="EMBL/GenBank/DDBJ databases">
        <title>Identification and distribution of gene clusters putatively required for synthesis of sphingolipid metabolism inhibitors in phylogenetically diverse species of the filamentous fungus Fusarium.</title>
        <authorList>
            <person name="Kim H.-S."/>
            <person name="Busman M."/>
            <person name="Brown D.W."/>
            <person name="Divon H."/>
            <person name="Uhlig S."/>
            <person name="Proctor R.H."/>
        </authorList>
    </citation>
    <scope>NUCLEOTIDE SEQUENCE</scope>
    <source>
        <strain evidence="8">NRRL 25174</strain>
    </source>
</reference>
<evidence type="ECO:0000256" key="7">
    <source>
        <dbReference type="SAM" id="Phobius"/>
    </source>
</evidence>
<proteinExistence type="inferred from homology"/>
<dbReference type="AlphaFoldDB" id="A0A9P5DXG6"/>
<evidence type="ECO:0000256" key="6">
    <source>
        <dbReference type="SAM" id="MobiDB-lite"/>
    </source>
</evidence>
<sequence length="560" mass="61952">MLSSLHQRLRVEAKDQNGNPRTVSVLDNDSIRPVPLADRAWTQTTYFFFWFSATANVSNLYAASTGLTVGLSMWEAVACTLAGQILAGILLTLNGRGGAVYRIPFPVLCRSSFGPWGAYWPTFNRSVMSIVWNGVQQVQGAQSMYVFLHAIFPGIARIHDTMGPNSALSSGGMICFVVYWLINCAFLFIPIPKMRNLVYIKVAVYYGGVICFVAWTVSRAGGTTDFLRKGSTIHGSEKSWNIARFIFIGLAQCGTFISNAADIQRYTHKPNDVVTGQVFGFPVSNLLVAVFGNVIAATSPSIFGELIWNPLELLDRMMEGDRYTPANRAGCAMIALAFVYSTIFSSIFENSISAGNDIAALAPKYITVKRGFFICAVLSFAICPWYLLASASVFITFLASYQIFLAAISGIIICDYYLLRRGKLVVSDLYTAKSGSVYRFYRGWNPNAFAIYVIAVAPSFYGFLHSLGVAAPLGVIRFYYFAYPFTLFVTFGGYYLLSRWFPNSGYHPMQTGWQEPKDYVDEYDVEVLNQEVVPSSLNGDEDRGKEGKENHGLSHVSSVV</sequence>
<dbReference type="Pfam" id="PF02133">
    <property type="entry name" value="Transp_cyt_pur"/>
    <property type="match status" value="1"/>
</dbReference>
<comment type="caution">
    <text evidence="8">The sequence shown here is derived from an EMBL/GenBank/DDBJ whole genome shotgun (WGS) entry which is preliminary data.</text>
</comment>
<accession>A0A9P5DXG6</accession>
<dbReference type="InterPro" id="IPR001248">
    <property type="entry name" value="Pur-cyt_permease"/>
</dbReference>
<protein>
    <submittedName>
        <fullName evidence="8">NCS1 nucleoside transporter</fullName>
    </submittedName>
</protein>
<feature type="transmembrane region" description="Helical" evidence="7">
    <location>
        <begin position="242"/>
        <end position="261"/>
    </location>
</feature>